<evidence type="ECO:0000256" key="1">
    <source>
        <dbReference type="SAM" id="MobiDB-lite"/>
    </source>
</evidence>
<protein>
    <submittedName>
        <fullName evidence="2">Uncharacterized protein</fullName>
    </submittedName>
</protein>
<sequence length="22" mass="2651">MNGKQKPKYSGPLSRKFWDRIN</sequence>
<gene>
    <name evidence="2" type="ORF">LCGC14_2711030</name>
</gene>
<feature type="region of interest" description="Disordered" evidence="1">
    <location>
        <begin position="1"/>
        <end position="22"/>
    </location>
</feature>
<organism evidence="2">
    <name type="scientific">marine sediment metagenome</name>
    <dbReference type="NCBI Taxonomy" id="412755"/>
    <lineage>
        <taxon>unclassified sequences</taxon>
        <taxon>metagenomes</taxon>
        <taxon>ecological metagenomes</taxon>
    </lineage>
</organism>
<accession>A0A0F9BLW0</accession>
<name>A0A0F9BLW0_9ZZZZ</name>
<proteinExistence type="predicted"/>
<evidence type="ECO:0000313" key="2">
    <source>
        <dbReference type="EMBL" id="KKK91624.1"/>
    </source>
</evidence>
<reference evidence="2" key="1">
    <citation type="journal article" date="2015" name="Nature">
        <title>Complex archaea that bridge the gap between prokaryotes and eukaryotes.</title>
        <authorList>
            <person name="Spang A."/>
            <person name="Saw J.H."/>
            <person name="Jorgensen S.L."/>
            <person name="Zaremba-Niedzwiedzka K."/>
            <person name="Martijn J."/>
            <person name="Lind A.E."/>
            <person name="van Eijk R."/>
            <person name="Schleper C."/>
            <person name="Guy L."/>
            <person name="Ettema T.J."/>
        </authorList>
    </citation>
    <scope>NUCLEOTIDE SEQUENCE</scope>
</reference>
<feature type="non-terminal residue" evidence="2">
    <location>
        <position position="22"/>
    </location>
</feature>
<comment type="caution">
    <text evidence="2">The sequence shown here is derived from an EMBL/GenBank/DDBJ whole genome shotgun (WGS) entry which is preliminary data.</text>
</comment>
<dbReference type="AlphaFoldDB" id="A0A0F9BLW0"/>
<dbReference type="EMBL" id="LAZR01048570">
    <property type="protein sequence ID" value="KKK91624.1"/>
    <property type="molecule type" value="Genomic_DNA"/>
</dbReference>